<accession>A0ABN0XG48</accession>
<dbReference type="InterPro" id="IPR010982">
    <property type="entry name" value="Lambda_DNA-bd_dom_sf"/>
</dbReference>
<dbReference type="RefSeq" id="WP_102798923.1">
    <property type="nucleotide sequence ID" value="NZ_BAAAEI010000017.1"/>
</dbReference>
<evidence type="ECO:0000313" key="3">
    <source>
        <dbReference type="Proteomes" id="UP001501757"/>
    </source>
</evidence>
<dbReference type="Proteomes" id="UP001501757">
    <property type="component" value="Unassembled WGS sequence"/>
</dbReference>
<feature type="domain" description="Antitoxin Xre-like helix-turn-helix" evidence="1">
    <location>
        <begin position="34"/>
        <end position="74"/>
    </location>
</feature>
<dbReference type="SUPFAM" id="SSF47413">
    <property type="entry name" value="lambda repressor-like DNA-binding domains"/>
    <property type="match status" value="1"/>
</dbReference>
<dbReference type="Pfam" id="PF20432">
    <property type="entry name" value="Xre-like-HTH"/>
    <property type="match status" value="1"/>
</dbReference>
<dbReference type="EMBL" id="BAAAEI010000017">
    <property type="protein sequence ID" value="GAA0363271.1"/>
    <property type="molecule type" value="Genomic_DNA"/>
</dbReference>
<name>A0ABN0XG48_9ALTE</name>
<evidence type="ECO:0000313" key="2">
    <source>
        <dbReference type="EMBL" id="GAA0363271.1"/>
    </source>
</evidence>
<organism evidence="2 3">
    <name type="scientific">Bowmanella denitrificans</name>
    <dbReference type="NCBI Taxonomy" id="366582"/>
    <lineage>
        <taxon>Bacteria</taxon>
        <taxon>Pseudomonadati</taxon>
        <taxon>Pseudomonadota</taxon>
        <taxon>Gammaproteobacteria</taxon>
        <taxon>Alteromonadales</taxon>
        <taxon>Alteromonadaceae</taxon>
        <taxon>Bowmanella</taxon>
    </lineage>
</organism>
<reference evidence="2 3" key="1">
    <citation type="journal article" date="2019" name="Int. J. Syst. Evol. Microbiol.">
        <title>The Global Catalogue of Microorganisms (GCM) 10K type strain sequencing project: providing services to taxonomists for standard genome sequencing and annotation.</title>
        <authorList>
            <consortium name="The Broad Institute Genomics Platform"/>
            <consortium name="The Broad Institute Genome Sequencing Center for Infectious Disease"/>
            <person name="Wu L."/>
            <person name="Ma J."/>
        </authorList>
    </citation>
    <scope>NUCLEOTIDE SEQUENCE [LARGE SCALE GENOMIC DNA]</scope>
    <source>
        <strain evidence="2 3">JCM 13378</strain>
    </source>
</reference>
<comment type="caution">
    <text evidence="2">The sequence shown here is derived from an EMBL/GenBank/DDBJ whole genome shotgun (WGS) entry which is preliminary data.</text>
</comment>
<dbReference type="InterPro" id="IPR046847">
    <property type="entry name" value="Xre-like_HTH"/>
</dbReference>
<sequence>MYKTDRPSLQSQQLSVNETVKSQLRNQLLVLRAATNRTQEEQATIFGVSLSTYKRWEKSGPDVFDWDCWERLLHEVEARVNKEHRQAYIDMFRKFQEAAGYLRKFLNMFKQGS</sequence>
<keyword evidence="3" id="KW-1185">Reference proteome</keyword>
<evidence type="ECO:0000259" key="1">
    <source>
        <dbReference type="Pfam" id="PF20432"/>
    </source>
</evidence>
<gene>
    <name evidence="2" type="ORF">GCM10009092_29550</name>
</gene>
<proteinExistence type="predicted"/>
<dbReference type="Gene3D" id="1.10.260.40">
    <property type="entry name" value="lambda repressor-like DNA-binding domains"/>
    <property type="match status" value="1"/>
</dbReference>
<protein>
    <recommendedName>
        <fullName evidence="1">Antitoxin Xre-like helix-turn-helix domain-containing protein</fullName>
    </recommendedName>
</protein>